<reference evidence="2 3" key="1">
    <citation type="submission" date="2020-08" db="EMBL/GenBank/DDBJ databases">
        <title>Plant Genome Project.</title>
        <authorList>
            <person name="Zhang R.-G."/>
        </authorList>
    </citation>
    <scope>NUCLEOTIDE SEQUENCE [LARGE SCALE GENOMIC DNA]</scope>
    <source>
        <strain evidence="2">WSP0</strain>
        <tissue evidence="2">Leaf</tissue>
    </source>
</reference>
<protein>
    <submittedName>
        <fullName evidence="2">Uncharacterized protein</fullName>
    </submittedName>
</protein>
<keyword evidence="3" id="KW-1185">Reference proteome</keyword>
<keyword evidence="1" id="KW-1133">Transmembrane helix</keyword>
<evidence type="ECO:0000256" key="1">
    <source>
        <dbReference type="SAM" id="Phobius"/>
    </source>
</evidence>
<organism evidence="2 3">
    <name type="scientific">Rhododendron griersonianum</name>
    <dbReference type="NCBI Taxonomy" id="479676"/>
    <lineage>
        <taxon>Eukaryota</taxon>
        <taxon>Viridiplantae</taxon>
        <taxon>Streptophyta</taxon>
        <taxon>Embryophyta</taxon>
        <taxon>Tracheophyta</taxon>
        <taxon>Spermatophyta</taxon>
        <taxon>Magnoliopsida</taxon>
        <taxon>eudicotyledons</taxon>
        <taxon>Gunneridae</taxon>
        <taxon>Pentapetalae</taxon>
        <taxon>asterids</taxon>
        <taxon>Ericales</taxon>
        <taxon>Ericaceae</taxon>
        <taxon>Ericoideae</taxon>
        <taxon>Rhodoreae</taxon>
        <taxon>Rhododendron</taxon>
    </lineage>
</organism>
<gene>
    <name evidence="2" type="ORF">RHGRI_016687</name>
</gene>
<keyword evidence="1" id="KW-0472">Membrane</keyword>
<evidence type="ECO:0000313" key="2">
    <source>
        <dbReference type="EMBL" id="KAG5544015.1"/>
    </source>
</evidence>
<accession>A0AAV6JV24</accession>
<comment type="caution">
    <text evidence="2">The sequence shown here is derived from an EMBL/GenBank/DDBJ whole genome shotgun (WGS) entry which is preliminary data.</text>
</comment>
<feature type="transmembrane region" description="Helical" evidence="1">
    <location>
        <begin position="77"/>
        <end position="102"/>
    </location>
</feature>
<dbReference type="EMBL" id="JACTNZ010000006">
    <property type="protein sequence ID" value="KAG5544015.1"/>
    <property type="molecule type" value="Genomic_DNA"/>
</dbReference>
<name>A0AAV6JV24_9ERIC</name>
<proteinExistence type="predicted"/>
<sequence length="105" mass="12224">MEAIGIENQPEALRSHLAVRCAKAALFLSRLKFPRNRSADSTTFTEHQGREMELSRTVEDLRRKLVRERLKNRRVKLCGVMELLLQMVLLLSLWTLCLMLALKFL</sequence>
<dbReference type="AlphaFoldDB" id="A0AAV6JV24"/>
<dbReference type="Proteomes" id="UP000823749">
    <property type="component" value="Chromosome 6"/>
</dbReference>
<evidence type="ECO:0000313" key="3">
    <source>
        <dbReference type="Proteomes" id="UP000823749"/>
    </source>
</evidence>
<keyword evidence="1" id="KW-0812">Transmembrane</keyword>